<dbReference type="SMART" id="SM00822">
    <property type="entry name" value="PKS_KR"/>
    <property type="match status" value="1"/>
</dbReference>
<dbReference type="Pfam" id="PF00106">
    <property type="entry name" value="adh_short"/>
    <property type="match status" value="1"/>
</dbReference>
<dbReference type="Gene3D" id="3.40.50.720">
    <property type="entry name" value="NAD(P)-binding Rossmann-like Domain"/>
    <property type="match status" value="1"/>
</dbReference>
<dbReference type="InterPro" id="IPR057326">
    <property type="entry name" value="KR_dom"/>
</dbReference>
<evidence type="ECO:0000313" key="6">
    <source>
        <dbReference type="EMBL" id="GAA2093541.1"/>
    </source>
</evidence>
<keyword evidence="7" id="KW-1185">Reference proteome</keyword>
<protein>
    <submittedName>
        <fullName evidence="6">SDR family oxidoreductase</fullName>
    </submittedName>
</protein>
<organism evidence="6 7">
    <name type="scientific">Brevibacterium salitolerans</name>
    <dbReference type="NCBI Taxonomy" id="1403566"/>
    <lineage>
        <taxon>Bacteria</taxon>
        <taxon>Bacillati</taxon>
        <taxon>Actinomycetota</taxon>
        <taxon>Actinomycetes</taxon>
        <taxon>Micrococcales</taxon>
        <taxon>Brevibacteriaceae</taxon>
        <taxon>Brevibacterium</taxon>
    </lineage>
</organism>
<dbReference type="RefSeq" id="WP_344336197.1">
    <property type="nucleotide sequence ID" value="NZ_BAAAPZ010000004.1"/>
</dbReference>
<feature type="region of interest" description="Disordered" evidence="4">
    <location>
        <begin position="1"/>
        <end position="20"/>
    </location>
</feature>
<dbReference type="InterPro" id="IPR036291">
    <property type="entry name" value="NAD(P)-bd_dom_sf"/>
</dbReference>
<dbReference type="PRINTS" id="PR00080">
    <property type="entry name" value="SDRFAMILY"/>
</dbReference>
<accession>A0ABP5I3Y1</accession>
<dbReference type="InterPro" id="IPR002347">
    <property type="entry name" value="SDR_fam"/>
</dbReference>
<evidence type="ECO:0000259" key="5">
    <source>
        <dbReference type="SMART" id="SM00822"/>
    </source>
</evidence>
<reference evidence="7" key="1">
    <citation type="journal article" date="2019" name="Int. J. Syst. Evol. Microbiol.">
        <title>The Global Catalogue of Microorganisms (GCM) 10K type strain sequencing project: providing services to taxonomists for standard genome sequencing and annotation.</title>
        <authorList>
            <consortium name="The Broad Institute Genomics Platform"/>
            <consortium name="The Broad Institute Genome Sequencing Center for Infectious Disease"/>
            <person name="Wu L."/>
            <person name="Ma J."/>
        </authorList>
    </citation>
    <scope>NUCLEOTIDE SEQUENCE [LARGE SCALE GENOMIC DNA]</scope>
    <source>
        <strain evidence="7">JCM 15900</strain>
    </source>
</reference>
<gene>
    <name evidence="6" type="ORF">GCM10009823_11960</name>
</gene>
<keyword evidence="2" id="KW-0560">Oxidoreductase</keyword>
<dbReference type="SUPFAM" id="SSF51735">
    <property type="entry name" value="NAD(P)-binding Rossmann-fold domains"/>
    <property type="match status" value="1"/>
</dbReference>
<sequence length="285" mass="30423">MPDNPFPRSIAPADSVPAGMEDREADVVEFNDFRPRSPQKVAVVTGGSSGIGAAIVKDLARDHVVIAVGRDWARLNAVAQLAEEMHGGSAAGAGNSAAAAGPARVIPVIADLEEPDSLEAVFDEEVRPFGRLDVLVHNAAVARRRTVEDASIEDWRESLATNVVGPAELTRVLLPWLRIAKGTVVFIGSGASRTSVPFHTVYSAAKHAVQAVADGLRQQVSADGVRVSTVAPGPTHTPMNDLEHPYPMQEREVRLEPESVARSVRHVVDAPAEASVSELWVRPRE</sequence>
<comment type="similarity">
    <text evidence="1 3">Belongs to the short-chain dehydrogenases/reductases (SDR) family.</text>
</comment>
<dbReference type="PANTHER" id="PTHR44196:SF1">
    <property type="entry name" value="DEHYDROGENASE_REDUCTASE SDR FAMILY MEMBER 7B"/>
    <property type="match status" value="1"/>
</dbReference>
<dbReference type="PANTHER" id="PTHR44196">
    <property type="entry name" value="DEHYDROGENASE/REDUCTASE SDR FAMILY MEMBER 7B"/>
    <property type="match status" value="1"/>
</dbReference>
<dbReference type="PRINTS" id="PR00081">
    <property type="entry name" value="GDHRDH"/>
</dbReference>
<evidence type="ECO:0000256" key="3">
    <source>
        <dbReference type="RuleBase" id="RU000363"/>
    </source>
</evidence>
<evidence type="ECO:0000313" key="7">
    <source>
        <dbReference type="Proteomes" id="UP001500984"/>
    </source>
</evidence>
<dbReference type="PROSITE" id="PS00061">
    <property type="entry name" value="ADH_SHORT"/>
    <property type="match status" value="1"/>
</dbReference>
<evidence type="ECO:0000256" key="4">
    <source>
        <dbReference type="SAM" id="MobiDB-lite"/>
    </source>
</evidence>
<dbReference type="InterPro" id="IPR020904">
    <property type="entry name" value="Sc_DH/Rdtase_CS"/>
</dbReference>
<name>A0ABP5I3Y1_9MICO</name>
<feature type="domain" description="Ketoreductase" evidence="5">
    <location>
        <begin position="40"/>
        <end position="237"/>
    </location>
</feature>
<comment type="caution">
    <text evidence="6">The sequence shown here is derived from an EMBL/GenBank/DDBJ whole genome shotgun (WGS) entry which is preliminary data.</text>
</comment>
<evidence type="ECO:0000256" key="1">
    <source>
        <dbReference type="ARBA" id="ARBA00006484"/>
    </source>
</evidence>
<dbReference type="Proteomes" id="UP001500984">
    <property type="component" value="Unassembled WGS sequence"/>
</dbReference>
<dbReference type="EMBL" id="BAAAPZ010000004">
    <property type="protein sequence ID" value="GAA2093541.1"/>
    <property type="molecule type" value="Genomic_DNA"/>
</dbReference>
<proteinExistence type="inferred from homology"/>
<evidence type="ECO:0000256" key="2">
    <source>
        <dbReference type="ARBA" id="ARBA00023002"/>
    </source>
</evidence>
<dbReference type="CDD" id="cd05233">
    <property type="entry name" value="SDR_c"/>
    <property type="match status" value="1"/>
</dbReference>